<keyword evidence="1" id="KW-0119">Carbohydrate metabolism</keyword>
<gene>
    <name evidence="2" type="ORF">VP91_00008940</name>
</gene>
<proteinExistence type="predicted"/>
<dbReference type="Proteomes" id="UP001166004">
    <property type="component" value="Unassembled WGS sequence"/>
</dbReference>
<dbReference type="InterPro" id="IPR043129">
    <property type="entry name" value="ATPase_NBD"/>
</dbReference>
<accession>A0ABX1T3C4</accession>
<reference evidence="2 3" key="1">
    <citation type="submission" date="2019-07" db="EMBL/GenBank/DDBJ databases">
        <title>SAR11 Genome Evolution.</title>
        <authorList>
            <person name="Giovannoni S."/>
        </authorList>
    </citation>
    <scope>NUCLEOTIDE SEQUENCE [LARGE SCALE GENOMIC DNA]</scope>
    <source>
        <strain evidence="2 3">HTCC9565</strain>
    </source>
</reference>
<dbReference type="PANTHER" id="PTHR30605">
    <property type="entry name" value="ANHYDRO-N-ACETYLMURAMIC ACID KINASE"/>
    <property type="match status" value="1"/>
</dbReference>
<evidence type="ECO:0000313" key="2">
    <source>
        <dbReference type="EMBL" id="NMN67745.1"/>
    </source>
</evidence>
<organism evidence="2 3">
    <name type="scientific">Pelagibacter ubique</name>
    <dbReference type="NCBI Taxonomy" id="198252"/>
    <lineage>
        <taxon>Bacteria</taxon>
        <taxon>Pseudomonadati</taxon>
        <taxon>Pseudomonadota</taxon>
        <taxon>Alphaproteobacteria</taxon>
        <taxon>Candidatus Pelagibacterales</taxon>
        <taxon>Candidatus Pelagibacteraceae</taxon>
        <taxon>Candidatus Pelagibacter</taxon>
    </lineage>
</organism>
<dbReference type="PANTHER" id="PTHR30605:SF0">
    <property type="entry name" value="ANHYDRO-N-ACETYLMURAMIC ACID KINASE"/>
    <property type="match status" value="1"/>
</dbReference>
<evidence type="ECO:0000256" key="1">
    <source>
        <dbReference type="ARBA" id="ARBA00023277"/>
    </source>
</evidence>
<keyword evidence="2" id="KW-0808">Transferase</keyword>
<dbReference type="InterPro" id="IPR005338">
    <property type="entry name" value="Anhydro_N_Ac-Mur_kinase"/>
</dbReference>
<keyword evidence="2" id="KW-0418">Kinase</keyword>
<dbReference type="NCBIfam" id="NF007141">
    <property type="entry name" value="PRK09585.1-5"/>
    <property type="match status" value="1"/>
</dbReference>
<dbReference type="GO" id="GO:0016301">
    <property type="term" value="F:kinase activity"/>
    <property type="evidence" value="ECO:0007669"/>
    <property type="project" value="UniProtKB-KW"/>
</dbReference>
<sequence length="398" mass="44670">MEKNYIALGLMSGTSMDGVDASTIISDGDKGPTNSLENQYFEYDKDLYQKLTNLRDKITNSKDLKNYSNELNLIEKEITLFHAKIVNQMIKLQPKFELDIIGFHGQTIFHNADEKISVQLGNGKLLSQLTKKKVVYNFRQNDLENGGQGAPLTPIFHQNLIRNIDLNSWPIIVLNIGGISNATSVSMFYPNGDIIDNDITKSRKDHNLFAEDIGPGNCLIDEWIRKNSKYRFDKDGLIAKSGKVNELIFNQAVDNFLDLDNFTNKSLDVKDFDISFVRGLSLEDGAATLTHLTAKLIGEGLIKFMSKNNNPSLNVLNKTTCLVCGGGRKNKYLMDKLKDNLNIRELMLIDRQGLNGDFIESQAFAYLAIRSYLDLPISYPNTTGCKKQTTGGVIVKNY</sequence>
<dbReference type="Pfam" id="PF03702">
    <property type="entry name" value="AnmK"/>
    <property type="match status" value="1"/>
</dbReference>
<keyword evidence="3" id="KW-1185">Reference proteome</keyword>
<comment type="caution">
    <text evidence="2">The sequence shown here is derived from an EMBL/GenBank/DDBJ whole genome shotgun (WGS) entry which is preliminary data.</text>
</comment>
<dbReference type="EMBL" id="LANA01000002">
    <property type="protein sequence ID" value="NMN67745.1"/>
    <property type="molecule type" value="Genomic_DNA"/>
</dbReference>
<evidence type="ECO:0000313" key="3">
    <source>
        <dbReference type="Proteomes" id="UP001166004"/>
    </source>
</evidence>
<protein>
    <submittedName>
        <fullName evidence="2">Anhydro-N-acetylmuramic acid kinase</fullName>
    </submittedName>
</protein>
<dbReference type="SUPFAM" id="SSF53067">
    <property type="entry name" value="Actin-like ATPase domain"/>
    <property type="match status" value="1"/>
</dbReference>
<dbReference type="Gene3D" id="3.30.420.40">
    <property type="match status" value="2"/>
</dbReference>
<dbReference type="RefSeq" id="WP_169036252.1">
    <property type="nucleotide sequence ID" value="NZ_LANA01000002.1"/>
</dbReference>
<name>A0ABX1T3C4_PELUQ</name>